<comment type="caution">
    <text evidence="1">The sequence shown here is derived from an EMBL/GenBank/DDBJ whole genome shotgun (WGS) entry which is preliminary data.</text>
</comment>
<dbReference type="Proteomes" id="UP000824041">
    <property type="component" value="Unassembled WGS sequence"/>
</dbReference>
<protein>
    <submittedName>
        <fullName evidence="1">Leucine-rich repeat protein</fullName>
    </submittedName>
</protein>
<dbReference type="SUPFAM" id="SSF52058">
    <property type="entry name" value="L domain-like"/>
    <property type="match status" value="1"/>
</dbReference>
<organism evidence="1 2">
    <name type="scientific">Candidatus Blautia faecigallinarum</name>
    <dbReference type="NCBI Taxonomy" id="2838488"/>
    <lineage>
        <taxon>Bacteria</taxon>
        <taxon>Bacillati</taxon>
        <taxon>Bacillota</taxon>
        <taxon>Clostridia</taxon>
        <taxon>Lachnospirales</taxon>
        <taxon>Lachnospiraceae</taxon>
        <taxon>Blautia</taxon>
    </lineage>
</organism>
<dbReference type="AlphaFoldDB" id="A0A9D2DRF4"/>
<dbReference type="Pfam" id="PF13306">
    <property type="entry name" value="LRR_5"/>
    <property type="match status" value="2"/>
</dbReference>
<dbReference type="InterPro" id="IPR032675">
    <property type="entry name" value="LRR_dom_sf"/>
</dbReference>
<dbReference type="EMBL" id="DXBU01000041">
    <property type="protein sequence ID" value="HIZ21761.1"/>
    <property type="molecule type" value="Genomic_DNA"/>
</dbReference>
<gene>
    <name evidence="1" type="ORF">IAA21_03055</name>
</gene>
<proteinExistence type="predicted"/>
<reference evidence="1" key="2">
    <citation type="submission" date="2021-04" db="EMBL/GenBank/DDBJ databases">
        <authorList>
            <person name="Gilroy R."/>
        </authorList>
    </citation>
    <scope>NUCLEOTIDE SEQUENCE</scope>
    <source>
        <strain evidence="1">14324</strain>
    </source>
</reference>
<reference evidence="1" key="1">
    <citation type="journal article" date="2021" name="PeerJ">
        <title>Extensive microbial diversity within the chicken gut microbiome revealed by metagenomics and culture.</title>
        <authorList>
            <person name="Gilroy R."/>
            <person name="Ravi A."/>
            <person name="Getino M."/>
            <person name="Pursley I."/>
            <person name="Horton D.L."/>
            <person name="Alikhan N.F."/>
            <person name="Baker D."/>
            <person name="Gharbi K."/>
            <person name="Hall N."/>
            <person name="Watson M."/>
            <person name="Adriaenssens E.M."/>
            <person name="Foster-Nyarko E."/>
            <person name="Jarju S."/>
            <person name="Secka A."/>
            <person name="Antonio M."/>
            <person name="Oren A."/>
            <person name="Chaudhuri R.R."/>
            <person name="La Ragione R."/>
            <person name="Hildebrand F."/>
            <person name="Pallen M.J."/>
        </authorList>
    </citation>
    <scope>NUCLEOTIDE SEQUENCE</scope>
    <source>
        <strain evidence="1">14324</strain>
    </source>
</reference>
<sequence length="483" mass="54019">MTELQDKCFHGLEKVSSIELPGTIRSIGTDIFDNWGGITLICSMNSDPYYFAVNHNIPYDTTKLPASYVKDSDENGIAYVFDWKTQTYTAAGIEYISNPVDIIYKEVIDGYPVTDIDTNKFFGIYFDDQILAHTTIKSIYVPNGIKTIAAGEYTPDDYTITDDKTGYRNLTSVIFEDGDSQLVLGQRLFESCDSLTEVKLSSRIRELPAYMFVDCKALTELELPEGMTKIGQAALQGVPNLEYLYIPSSVTDIADDAMDGLTKLTVHGEANSYAEYYCRTHGIPFEAEGSAEQEKPYIVSAKGELKDHWLHFTVELLREMDGAEGYEYQTLASDGETVLRTKNAAAASCVLAKAPNDIYVRVRSWNTENGEKVYSQWSDKAHLYLDVKAGNMVLKKAAANGRKVTLTFGDNANFFKESDGFDCRLEKTASNGKTYAKQNQKYRTVTFTNVKPGTYTAKARAYKLVNGKKVYGERSNTIRVTVR</sequence>
<evidence type="ECO:0000313" key="1">
    <source>
        <dbReference type="EMBL" id="HIZ21761.1"/>
    </source>
</evidence>
<accession>A0A9D2DRF4</accession>
<name>A0A9D2DRF4_9FIRM</name>
<dbReference type="Gene3D" id="3.80.10.10">
    <property type="entry name" value="Ribonuclease Inhibitor"/>
    <property type="match status" value="1"/>
</dbReference>
<evidence type="ECO:0000313" key="2">
    <source>
        <dbReference type="Proteomes" id="UP000824041"/>
    </source>
</evidence>
<dbReference type="InterPro" id="IPR026906">
    <property type="entry name" value="LRR_5"/>
</dbReference>